<accession>A0A6A7AIK2</accession>
<dbReference type="PANTHER" id="PTHR42085:SF1">
    <property type="entry name" value="F-BOX DOMAIN-CONTAINING PROTEIN"/>
    <property type="match status" value="1"/>
</dbReference>
<gene>
    <name evidence="1" type="ORF">CC86DRAFT_462782</name>
</gene>
<sequence length="272" mass="31276">MSTAQSTQSHDCILLELPGEIRNLIYSFATESHVITLFPPEQEKKSGKVKVKFASPSNSDEKPTRQFLSLTRVCQQIREEFLPIYILNNTVHVRFYDLQAYLDFVAPLHIDRSGTSKDARIYGNIAIDLYRRPNDSTDFRRTINLPPILKQVKGHPNLHIRCGVNGCKCRMCGPGNWAGVSAPLDPIFDAKDNAKLRTYMTDAVTSLELSYPPRLTFYIREPYWQKFMNYTRPQGEHKEASKAWCEDLGLCMNYEFGCVRFGHPEDFGEEPW</sequence>
<evidence type="ECO:0000313" key="2">
    <source>
        <dbReference type="Proteomes" id="UP000799424"/>
    </source>
</evidence>
<proteinExistence type="predicted"/>
<protein>
    <recommendedName>
        <fullName evidence="3">F-box domain-containing protein</fullName>
    </recommendedName>
</protein>
<reference evidence="1" key="1">
    <citation type="journal article" date="2020" name="Stud. Mycol.">
        <title>101 Dothideomycetes genomes: a test case for predicting lifestyles and emergence of pathogens.</title>
        <authorList>
            <person name="Haridas S."/>
            <person name="Albert R."/>
            <person name="Binder M."/>
            <person name="Bloem J."/>
            <person name="Labutti K."/>
            <person name="Salamov A."/>
            <person name="Andreopoulos B."/>
            <person name="Baker S."/>
            <person name="Barry K."/>
            <person name="Bills G."/>
            <person name="Bluhm B."/>
            <person name="Cannon C."/>
            <person name="Castanera R."/>
            <person name="Culley D."/>
            <person name="Daum C."/>
            <person name="Ezra D."/>
            <person name="Gonzalez J."/>
            <person name="Henrissat B."/>
            <person name="Kuo A."/>
            <person name="Liang C."/>
            <person name="Lipzen A."/>
            <person name="Lutzoni F."/>
            <person name="Magnuson J."/>
            <person name="Mondo S."/>
            <person name="Nolan M."/>
            <person name="Ohm R."/>
            <person name="Pangilinan J."/>
            <person name="Park H.-J."/>
            <person name="Ramirez L."/>
            <person name="Alfaro M."/>
            <person name="Sun H."/>
            <person name="Tritt A."/>
            <person name="Yoshinaga Y."/>
            <person name="Zwiers L.-H."/>
            <person name="Turgeon B."/>
            <person name="Goodwin S."/>
            <person name="Spatafora J."/>
            <person name="Crous P."/>
            <person name="Grigoriev I."/>
        </authorList>
    </citation>
    <scope>NUCLEOTIDE SEQUENCE</scope>
    <source>
        <strain evidence="1">CBS 113818</strain>
    </source>
</reference>
<keyword evidence="2" id="KW-1185">Reference proteome</keyword>
<name>A0A6A7AIK2_9PLEO</name>
<dbReference type="AlphaFoldDB" id="A0A6A7AIK2"/>
<dbReference type="OrthoDB" id="4133832at2759"/>
<evidence type="ECO:0008006" key="3">
    <source>
        <dbReference type="Google" id="ProtNLM"/>
    </source>
</evidence>
<evidence type="ECO:0000313" key="1">
    <source>
        <dbReference type="EMBL" id="KAF2832499.1"/>
    </source>
</evidence>
<dbReference type="InterPro" id="IPR038883">
    <property type="entry name" value="AN11006-like"/>
</dbReference>
<dbReference type="EMBL" id="MU006217">
    <property type="protein sequence ID" value="KAF2832499.1"/>
    <property type="molecule type" value="Genomic_DNA"/>
</dbReference>
<dbReference type="PANTHER" id="PTHR42085">
    <property type="entry name" value="F-BOX DOMAIN-CONTAINING PROTEIN"/>
    <property type="match status" value="1"/>
</dbReference>
<organism evidence="1 2">
    <name type="scientific">Ophiobolus disseminans</name>
    <dbReference type="NCBI Taxonomy" id="1469910"/>
    <lineage>
        <taxon>Eukaryota</taxon>
        <taxon>Fungi</taxon>
        <taxon>Dikarya</taxon>
        <taxon>Ascomycota</taxon>
        <taxon>Pezizomycotina</taxon>
        <taxon>Dothideomycetes</taxon>
        <taxon>Pleosporomycetidae</taxon>
        <taxon>Pleosporales</taxon>
        <taxon>Pleosporineae</taxon>
        <taxon>Phaeosphaeriaceae</taxon>
        <taxon>Ophiobolus</taxon>
    </lineage>
</organism>
<dbReference type="Proteomes" id="UP000799424">
    <property type="component" value="Unassembled WGS sequence"/>
</dbReference>